<keyword evidence="2" id="KW-1185">Reference proteome</keyword>
<name>A0A2S6ZLT3_9XANT</name>
<evidence type="ECO:0000313" key="2">
    <source>
        <dbReference type="Proteomes" id="UP000239898"/>
    </source>
</evidence>
<accession>A0A2S6ZLT3</accession>
<evidence type="ECO:0000313" key="1">
    <source>
        <dbReference type="EMBL" id="PPT93237.1"/>
    </source>
</evidence>
<evidence type="ECO:0008006" key="3">
    <source>
        <dbReference type="Google" id="ProtNLM"/>
    </source>
</evidence>
<organism evidence="1 2">
    <name type="scientific">Xanthomonas theicola</name>
    <dbReference type="NCBI Taxonomy" id="56464"/>
    <lineage>
        <taxon>Bacteria</taxon>
        <taxon>Pseudomonadati</taxon>
        <taxon>Pseudomonadota</taxon>
        <taxon>Gammaproteobacteria</taxon>
        <taxon>Lysobacterales</taxon>
        <taxon>Lysobacteraceae</taxon>
        <taxon>Xanthomonas</taxon>
    </lineage>
</organism>
<dbReference type="Proteomes" id="UP000239898">
    <property type="component" value="Unassembled WGS sequence"/>
</dbReference>
<sequence length="137" mass="15158">MNSATTESSTISPTVIPQISYASALALEVRDLGGGERLLQREFLAELEQLNKTAPAGTTWRLETPHELFALRSPLTHENANKAHSIDDSIKAGWYWTSEETPWFEGGRVVVGFDLGYVDYDLAGYRAFARAVRVVGQ</sequence>
<dbReference type="OrthoDB" id="9793251at2"/>
<dbReference type="AlphaFoldDB" id="A0A2S6ZLT3"/>
<reference evidence="1 2" key="1">
    <citation type="submission" date="2016-08" db="EMBL/GenBank/DDBJ databases">
        <title>Evolution of the type three secretion system and type three effector repertoires in Xanthomonas.</title>
        <authorList>
            <person name="Merda D."/>
            <person name="Briand M."/>
            <person name="Bosis E."/>
            <person name="Rousseau C."/>
            <person name="Portier P."/>
            <person name="Jacques M.-A."/>
            <person name="Fischer-Le Saux M."/>
        </authorList>
    </citation>
    <scope>NUCLEOTIDE SEQUENCE [LARGE SCALE GENOMIC DNA]</scope>
    <source>
        <strain evidence="1 2">CFBP 4691</strain>
    </source>
</reference>
<protein>
    <recommendedName>
        <fullName evidence="3">DUF1566 domain-containing protein</fullName>
    </recommendedName>
</protein>
<proteinExistence type="predicted"/>
<gene>
    <name evidence="1" type="ORF">XthCFBP4691_01090</name>
</gene>
<comment type="caution">
    <text evidence="1">The sequence shown here is derived from an EMBL/GenBank/DDBJ whole genome shotgun (WGS) entry which is preliminary data.</text>
</comment>
<dbReference type="RefSeq" id="WP_128418708.1">
    <property type="nucleotide sequence ID" value="NZ_CP049017.1"/>
</dbReference>
<dbReference type="EMBL" id="MIGX01000002">
    <property type="protein sequence ID" value="PPT93237.1"/>
    <property type="molecule type" value="Genomic_DNA"/>
</dbReference>